<accession>A0AAV0L557</accession>
<keyword evidence="2" id="KW-1185">Reference proteome</keyword>
<gene>
    <name evidence="1" type="ORF">LITE_LOCUS21641</name>
</gene>
<evidence type="ECO:0000313" key="2">
    <source>
        <dbReference type="Proteomes" id="UP001154282"/>
    </source>
</evidence>
<reference evidence="1" key="1">
    <citation type="submission" date="2022-08" db="EMBL/GenBank/DDBJ databases">
        <authorList>
            <person name="Gutierrez-Valencia J."/>
        </authorList>
    </citation>
    <scope>NUCLEOTIDE SEQUENCE</scope>
</reference>
<dbReference type="AlphaFoldDB" id="A0AAV0L557"/>
<dbReference type="EMBL" id="CAMGYJ010000006">
    <property type="protein sequence ID" value="CAI0428444.1"/>
    <property type="molecule type" value="Genomic_DNA"/>
</dbReference>
<name>A0AAV0L557_9ROSI</name>
<comment type="caution">
    <text evidence="1">The sequence shown here is derived from an EMBL/GenBank/DDBJ whole genome shotgun (WGS) entry which is preliminary data.</text>
</comment>
<sequence length="43" mass="4807">MSTLVHPCVVSRTRQGNRHKHQGCLLRIPGQLPRQQGGTILEC</sequence>
<organism evidence="1 2">
    <name type="scientific">Linum tenue</name>
    <dbReference type="NCBI Taxonomy" id="586396"/>
    <lineage>
        <taxon>Eukaryota</taxon>
        <taxon>Viridiplantae</taxon>
        <taxon>Streptophyta</taxon>
        <taxon>Embryophyta</taxon>
        <taxon>Tracheophyta</taxon>
        <taxon>Spermatophyta</taxon>
        <taxon>Magnoliopsida</taxon>
        <taxon>eudicotyledons</taxon>
        <taxon>Gunneridae</taxon>
        <taxon>Pentapetalae</taxon>
        <taxon>rosids</taxon>
        <taxon>fabids</taxon>
        <taxon>Malpighiales</taxon>
        <taxon>Linaceae</taxon>
        <taxon>Linum</taxon>
    </lineage>
</organism>
<dbReference type="Proteomes" id="UP001154282">
    <property type="component" value="Unassembled WGS sequence"/>
</dbReference>
<proteinExistence type="predicted"/>
<evidence type="ECO:0000313" key="1">
    <source>
        <dbReference type="EMBL" id="CAI0428444.1"/>
    </source>
</evidence>
<protein>
    <submittedName>
        <fullName evidence="1">Uncharacterized protein</fullName>
    </submittedName>
</protein>